<accession>A0AAD9NLX9</accession>
<evidence type="ECO:0000256" key="4">
    <source>
        <dbReference type="ARBA" id="ARBA00023157"/>
    </source>
</evidence>
<evidence type="ECO:0000256" key="2">
    <source>
        <dbReference type="ARBA" id="ARBA00022525"/>
    </source>
</evidence>
<evidence type="ECO:0000313" key="7">
    <source>
        <dbReference type="EMBL" id="KAK2172029.1"/>
    </source>
</evidence>
<comment type="caution">
    <text evidence="7">The sequence shown here is derived from an EMBL/GenBank/DDBJ whole genome shotgun (WGS) entry which is preliminary data.</text>
</comment>
<dbReference type="Gene3D" id="4.10.40.20">
    <property type="match status" value="1"/>
</dbReference>
<organism evidence="7 8">
    <name type="scientific">Ridgeia piscesae</name>
    <name type="common">Tubeworm</name>
    <dbReference type="NCBI Taxonomy" id="27915"/>
    <lineage>
        <taxon>Eukaryota</taxon>
        <taxon>Metazoa</taxon>
        <taxon>Spiralia</taxon>
        <taxon>Lophotrochozoa</taxon>
        <taxon>Annelida</taxon>
        <taxon>Polychaeta</taxon>
        <taxon>Sedentaria</taxon>
        <taxon>Canalipalpata</taxon>
        <taxon>Sabellida</taxon>
        <taxon>Siboglinidae</taxon>
        <taxon>Ridgeia</taxon>
    </lineage>
</organism>
<evidence type="ECO:0000256" key="1">
    <source>
        <dbReference type="ARBA" id="ARBA00004613"/>
    </source>
</evidence>
<dbReference type="GO" id="GO:0009966">
    <property type="term" value="P:regulation of signal transduction"/>
    <property type="evidence" value="ECO:0007669"/>
    <property type="project" value="TreeGrafter"/>
</dbReference>
<dbReference type="GO" id="GO:0005576">
    <property type="term" value="C:extracellular region"/>
    <property type="evidence" value="ECO:0007669"/>
    <property type="project" value="UniProtKB-SubCell"/>
</dbReference>
<evidence type="ECO:0000313" key="8">
    <source>
        <dbReference type="Proteomes" id="UP001209878"/>
    </source>
</evidence>
<keyword evidence="8" id="KW-1185">Reference proteome</keyword>
<dbReference type="PANTHER" id="PTHR14186">
    <property type="entry name" value="INSULIN-LIKE GROWTH FACTOR BINDING PROTEIN-RELATED"/>
    <property type="match status" value="1"/>
</dbReference>
<dbReference type="EMBL" id="JAODUO010000999">
    <property type="protein sequence ID" value="KAK2172029.1"/>
    <property type="molecule type" value="Genomic_DNA"/>
</dbReference>
<gene>
    <name evidence="7" type="ORF">NP493_999g01002</name>
</gene>
<dbReference type="GO" id="GO:0001558">
    <property type="term" value="P:regulation of cell growth"/>
    <property type="evidence" value="ECO:0007669"/>
    <property type="project" value="InterPro"/>
</dbReference>
<dbReference type="Proteomes" id="UP001209878">
    <property type="component" value="Unassembled WGS sequence"/>
</dbReference>
<evidence type="ECO:0000256" key="5">
    <source>
        <dbReference type="SAM" id="SignalP"/>
    </source>
</evidence>
<keyword evidence="3 5" id="KW-0732">Signal</keyword>
<sequence>MEWTMIAVALLGVLLLISASCAKDVRTVSTSLELQCPPCEKIHCTPRRANRLRCKGGITRGICNCCPVCAKTEAEDCGGDHDYLGKCDRGLYCRPNTNRVLDDYGTVLLRATGKRRREGKCTKGGRIHVVAE</sequence>
<dbReference type="InterPro" id="IPR000867">
    <property type="entry name" value="IGFBP-like"/>
</dbReference>
<feature type="signal peptide" evidence="5">
    <location>
        <begin position="1"/>
        <end position="22"/>
    </location>
</feature>
<keyword evidence="2" id="KW-0964">Secreted</keyword>
<dbReference type="InterPro" id="IPR009030">
    <property type="entry name" value="Growth_fac_rcpt_cys_sf"/>
</dbReference>
<keyword evidence="4" id="KW-1015">Disulfide bond</keyword>
<dbReference type="AlphaFoldDB" id="A0AAD9NLX9"/>
<dbReference type="PROSITE" id="PS51323">
    <property type="entry name" value="IGFBP_N_2"/>
    <property type="match status" value="1"/>
</dbReference>
<reference evidence="7" key="1">
    <citation type="journal article" date="2023" name="Mol. Biol. Evol.">
        <title>Third-Generation Sequencing Reveals the Adaptive Role of the Epigenome in Three Deep-Sea Polychaetes.</title>
        <authorList>
            <person name="Perez M."/>
            <person name="Aroh O."/>
            <person name="Sun Y."/>
            <person name="Lan Y."/>
            <person name="Juniper S.K."/>
            <person name="Young C.R."/>
            <person name="Angers B."/>
            <person name="Qian P.Y."/>
        </authorList>
    </citation>
    <scope>NUCLEOTIDE SEQUENCE</scope>
    <source>
        <strain evidence="7">R07B-5</strain>
    </source>
</reference>
<feature type="domain" description="IGFBP N-terminal" evidence="6">
    <location>
        <begin position="32"/>
        <end position="110"/>
    </location>
</feature>
<comment type="subcellular location">
    <subcellularLocation>
        <location evidence="1">Secreted</location>
    </subcellularLocation>
</comment>
<proteinExistence type="predicted"/>
<dbReference type="SUPFAM" id="SSF57184">
    <property type="entry name" value="Growth factor receptor domain"/>
    <property type="match status" value="1"/>
</dbReference>
<dbReference type="SMART" id="SM00121">
    <property type="entry name" value="IB"/>
    <property type="match status" value="1"/>
</dbReference>
<name>A0AAD9NLX9_RIDPI</name>
<protein>
    <recommendedName>
        <fullName evidence="6">IGFBP N-terminal domain-containing protein</fullName>
    </recommendedName>
</protein>
<dbReference type="PANTHER" id="PTHR14186:SF20">
    <property type="entry name" value="CYSTEINE-RICH MOTOR NEURON 1 PROTEIN-LIKE"/>
    <property type="match status" value="1"/>
</dbReference>
<dbReference type="InterPro" id="IPR011390">
    <property type="entry name" value="IGFBP_rP_mac25"/>
</dbReference>
<dbReference type="Pfam" id="PF00219">
    <property type="entry name" value="IGFBP"/>
    <property type="match status" value="1"/>
</dbReference>
<feature type="chain" id="PRO_5042228523" description="IGFBP N-terminal domain-containing protein" evidence="5">
    <location>
        <begin position="23"/>
        <end position="132"/>
    </location>
</feature>
<evidence type="ECO:0000259" key="6">
    <source>
        <dbReference type="PROSITE" id="PS51323"/>
    </source>
</evidence>
<evidence type="ECO:0000256" key="3">
    <source>
        <dbReference type="ARBA" id="ARBA00022729"/>
    </source>
</evidence>
<dbReference type="GO" id="GO:0005520">
    <property type="term" value="F:insulin-like growth factor binding"/>
    <property type="evidence" value="ECO:0007669"/>
    <property type="project" value="InterPro"/>
</dbReference>